<accession>A0A813KWN7</accession>
<evidence type="ECO:0000256" key="1">
    <source>
        <dbReference type="SAM" id="MobiDB-lite"/>
    </source>
</evidence>
<dbReference type="EMBL" id="CAJNNW010033221">
    <property type="protein sequence ID" value="CAE8717752.1"/>
    <property type="molecule type" value="Genomic_DNA"/>
</dbReference>
<evidence type="ECO:0000313" key="3">
    <source>
        <dbReference type="Proteomes" id="UP000626109"/>
    </source>
</evidence>
<protein>
    <submittedName>
        <fullName evidence="2">Uncharacterized protein</fullName>
    </submittedName>
</protein>
<organism evidence="2 3">
    <name type="scientific">Polarella glacialis</name>
    <name type="common">Dinoflagellate</name>
    <dbReference type="NCBI Taxonomy" id="89957"/>
    <lineage>
        <taxon>Eukaryota</taxon>
        <taxon>Sar</taxon>
        <taxon>Alveolata</taxon>
        <taxon>Dinophyceae</taxon>
        <taxon>Suessiales</taxon>
        <taxon>Suessiaceae</taxon>
        <taxon>Polarella</taxon>
    </lineage>
</organism>
<evidence type="ECO:0000313" key="2">
    <source>
        <dbReference type="EMBL" id="CAE8717752.1"/>
    </source>
</evidence>
<feature type="region of interest" description="Disordered" evidence="1">
    <location>
        <begin position="18"/>
        <end position="57"/>
    </location>
</feature>
<sequence length="96" mass="10577">MSTSRDPRSNQQVYGSFVKATISHGPRTHRQRRLLPDLGLPDPVPPSTRLSSTSASWANSWDQQQSLSSSALQSLLAGSSIWDLQPSLVQSSVWEE</sequence>
<proteinExistence type="predicted"/>
<name>A0A813KWN7_POLGL</name>
<dbReference type="Proteomes" id="UP000626109">
    <property type="component" value="Unassembled WGS sequence"/>
</dbReference>
<reference evidence="2" key="1">
    <citation type="submission" date="2021-02" db="EMBL/GenBank/DDBJ databases">
        <authorList>
            <person name="Dougan E. K."/>
            <person name="Rhodes N."/>
            <person name="Thang M."/>
            <person name="Chan C."/>
        </authorList>
    </citation>
    <scope>NUCLEOTIDE SEQUENCE</scope>
</reference>
<feature type="non-terminal residue" evidence="2">
    <location>
        <position position="1"/>
    </location>
</feature>
<comment type="caution">
    <text evidence="2">The sequence shown here is derived from an EMBL/GenBank/DDBJ whole genome shotgun (WGS) entry which is preliminary data.</text>
</comment>
<feature type="compositionally biased region" description="Polar residues" evidence="1">
    <location>
        <begin position="48"/>
        <end position="57"/>
    </location>
</feature>
<gene>
    <name evidence="2" type="ORF">PGLA2088_LOCUS39691</name>
</gene>
<dbReference type="AlphaFoldDB" id="A0A813KWN7"/>